<keyword evidence="3" id="KW-1185">Reference proteome</keyword>
<reference evidence="2 3" key="1">
    <citation type="journal article" date="2015" name="Genome Biol.">
        <title>Comparative genomics of Steinernema reveals deeply conserved gene regulatory networks.</title>
        <authorList>
            <person name="Dillman A.R."/>
            <person name="Macchietto M."/>
            <person name="Porter C.F."/>
            <person name="Rogers A."/>
            <person name="Williams B."/>
            <person name="Antoshechkin I."/>
            <person name="Lee M.M."/>
            <person name="Goodwin Z."/>
            <person name="Lu X."/>
            <person name="Lewis E.E."/>
            <person name="Goodrich-Blair H."/>
            <person name="Stock S.P."/>
            <person name="Adams B.J."/>
            <person name="Sternberg P.W."/>
            <person name="Mortazavi A."/>
        </authorList>
    </citation>
    <scope>NUCLEOTIDE SEQUENCE [LARGE SCALE GENOMIC DNA]</scope>
    <source>
        <strain evidence="2 3">ALL</strain>
    </source>
</reference>
<evidence type="ECO:0000313" key="3">
    <source>
        <dbReference type="Proteomes" id="UP000298663"/>
    </source>
</evidence>
<organism evidence="2 3">
    <name type="scientific">Steinernema carpocapsae</name>
    <name type="common">Entomopathogenic nematode</name>
    <dbReference type="NCBI Taxonomy" id="34508"/>
    <lineage>
        <taxon>Eukaryota</taxon>
        <taxon>Metazoa</taxon>
        <taxon>Ecdysozoa</taxon>
        <taxon>Nematoda</taxon>
        <taxon>Chromadorea</taxon>
        <taxon>Rhabditida</taxon>
        <taxon>Tylenchina</taxon>
        <taxon>Panagrolaimomorpha</taxon>
        <taxon>Strongyloidoidea</taxon>
        <taxon>Steinernematidae</taxon>
        <taxon>Steinernema</taxon>
    </lineage>
</organism>
<accession>A0A4U5N170</accession>
<name>A0A4U5N170_STECR</name>
<gene>
    <name evidence="2" type="ORF">L596_017162</name>
</gene>
<sequence>MEECGLNGHNAHIEDGGTRRGEVRSSVTCSTYQPPPAPHRDVAKDRARTRDALQLLCQREKNKEPETSESQPISNL</sequence>
<proteinExistence type="predicted"/>
<protein>
    <submittedName>
        <fullName evidence="2">Uncharacterized protein</fullName>
    </submittedName>
</protein>
<feature type="compositionally biased region" description="Basic and acidic residues" evidence="1">
    <location>
        <begin position="11"/>
        <end position="23"/>
    </location>
</feature>
<dbReference type="EMBL" id="AZBU02000005">
    <property type="protein sequence ID" value="TKR75944.1"/>
    <property type="molecule type" value="Genomic_DNA"/>
</dbReference>
<evidence type="ECO:0000313" key="2">
    <source>
        <dbReference type="EMBL" id="TKR75944.1"/>
    </source>
</evidence>
<feature type="region of interest" description="Disordered" evidence="1">
    <location>
        <begin position="1"/>
        <end position="49"/>
    </location>
</feature>
<dbReference type="AlphaFoldDB" id="A0A4U5N170"/>
<feature type="compositionally biased region" description="Basic and acidic residues" evidence="1">
    <location>
        <begin position="38"/>
        <end position="49"/>
    </location>
</feature>
<reference evidence="2 3" key="2">
    <citation type="journal article" date="2019" name="G3 (Bethesda)">
        <title>Hybrid Assembly of the Genome of the Entomopathogenic Nematode Steinernema carpocapsae Identifies the X-Chromosome.</title>
        <authorList>
            <person name="Serra L."/>
            <person name="Macchietto M."/>
            <person name="Macias-Munoz A."/>
            <person name="McGill C.J."/>
            <person name="Rodriguez I.M."/>
            <person name="Rodriguez B."/>
            <person name="Murad R."/>
            <person name="Mortazavi A."/>
        </authorList>
    </citation>
    <scope>NUCLEOTIDE SEQUENCE [LARGE SCALE GENOMIC DNA]</scope>
    <source>
        <strain evidence="2 3">ALL</strain>
    </source>
</reference>
<comment type="caution">
    <text evidence="2">The sequence shown here is derived from an EMBL/GenBank/DDBJ whole genome shotgun (WGS) entry which is preliminary data.</text>
</comment>
<evidence type="ECO:0000256" key="1">
    <source>
        <dbReference type="SAM" id="MobiDB-lite"/>
    </source>
</evidence>
<dbReference type="Proteomes" id="UP000298663">
    <property type="component" value="Unassembled WGS sequence"/>
</dbReference>
<feature type="region of interest" description="Disordered" evidence="1">
    <location>
        <begin position="57"/>
        <end position="76"/>
    </location>
</feature>